<comment type="similarity">
    <text evidence="2">Belongs to the AB hydrolase superfamily. Epoxide hydrolase family.</text>
</comment>
<keyword evidence="6" id="KW-1185">Reference proteome</keyword>
<dbReference type="InterPro" id="IPR029058">
    <property type="entry name" value="AB_hydrolase_fold"/>
</dbReference>
<accession>A0A8H6SMN0</accession>
<name>A0A8H6SMN0_9AGAR</name>
<dbReference type="Pfam" id="PF00561">
    <property type="entry name" value="Abhydrolase_1"/>
    <property type="match status" value="1"/>
</dbReference>
<keyword evidence="1 5" id="KW-0378">Hydrolase</keyword>
<sequence length="302" mass="33901">MVNLAILSALFLLFQASSATTFNPRAYTKNLVTCKARNRAEEKDVDINIHYVDINQEAKTTLLMVHGWPSLWSTWSNQIQEFQACSNEYRLVVPDLRGFGESTHPGDVKSSGTMDDMVRDMVCVLENAGVTSAVCLGHDWGSQICYTAARMRPDIFTGVVGIAVPYLSSSGAFTPIKHLVSSLPTLSYQIYFNERTAEAVAELAKDIRRTTRATLRSTASSPPKKFLRSTTSFLDAWADVADIPPVPFFSPDEEDYFVEQYSIQKFENTLQFYTEENRKLTWQFAQEQGNHTPPTARPVPFA</sequence>
<feature type="chain" id="PRO_5034970574" evidence="3">
    <location>
        <begin position="20"/>
        <end position="302"/>
    </location>
</feature>
<dbReference type="RefSeq" id="XP_037219032.1">
    <property type="nucleotide sequence ID" value="XM_037363388.1"/>
</dbReference>
<dbReference type="PANTHER" id="PTHR43329">
    <property type="entry name" value="EPOXIDE HYDROLASE"/>
    <property type="match status" value="1"/>
</dbReference>
<dbReference type="Proteomes" id="UP000636479">
    <property type="component" value="Unassembled WGS sequence"/>
</dbReference>
<dbReference type="GeneID" id="59345904"/>
<comment type="caution">
    <text evidence="5">The sequence shown here is derived from an EMBL/GenBank/DDBJ whole genome shotgun (WGS) entry which is preliminary data.</text>
</comment>
<feature type="domain" description="AB hydrolase-1" evidence="4">
    <location>
        <begin position="61"/>
        <end position="170"/>
    </location>
</feature>
<dbReference type="GO" id="GO:0016787">
    <property type="term" value="F:hydrolase activity"/>
    <property type="evidence" value="ECO:0007669"/>
    <property type="project" value="UniProtKB-KW"/>
</dbReference>
<dbReference type="SUPFAM" id="SSF53474">
    <property type="entry name" value="alpha/beta-Hydrolases"/>
    <property type="match status" value="1"/>
</dbReference>
<evidence type="ECO:0000256" key="1">
    <source>
        <dbReference type="ARBA" id="ARBA00022801"/>
    </source>
</evidence>
<evidence type="ECO:0000256" key="2">
    <source>
        <dbReference type="ARBA" id="ARBA00038334"/>
    </source>
</evidence>
<dbReference type="Gene3D" id="3.40.50.1820">
    <property type="entry name" value="alpha/beta hydrolase"/>
    <property type="match status" value="1"/>
</dbReference>
<gene>
    <name evidence="5" type="ORF">MIND_00667000</name>
</gene>
<dbReference type="EMBL" id="JACAZF010000006">
    <property type="protein sequence ID" value="KAF7301032.1"/>
    <property type="molecule type" value="Genomic_DNA"/>
</dbReference>
<dbReference type="AlphaFoldDB" id="A0A8H6SMN0"/>
<reference evidence="5" key="1">
    <citation type="submission" date="2020-05" db="EMBL/GenBank/DDBJ databases">
        <title>Mycena genomes resolve the evolution of fungal bioluminescence.</title>
        <authorList>
            <person name="Tsai I.J."/>
        </authorList>
    </citation>
    <scope>NUCLEOTIDE SEQUENCE</scope>
    <source>
        <strain evidence="5">171206Taipei</strain>
    </source>
</reference>
<dbReference type="InterPro" id="IPR000639">
    <property type="entry name" value="Epox_hydrolase-like"/>
</dbReference>
<evidence type="ECO:0000256" key="3">
    <source>
        <dbReference type="SAM" id="SignalP"/>
    </source>
</evidence>
<evidence type="ECO:0000259" key="4">
    <source>
        <dbReference type="Pfam" id="PF00561"/>
    </source>
</evidence>
<evidence type="ECO:0000313" key="6">
    <source>
        <dbReference type="Proteomes" id="UP000636479"/>
    </source>
</evidence>
<feature type="signal peptide" evidence="3">
    <location>
        <begin position="1"/>
        <end position="19"/>
    </location>
</feature>
<dbReference type="PRINTS" id="PR00412">
    <property type="entry name" value="EPOXHYDRLASE"/>
</dbReference>
<organism evidence="5 6">
    <name type="scientific">Mycena indigotica</name>
    <dbReference type="NCBI Taxonomy" id="2126181"/>
    <lineage>
        <taxon>Eukaryota</taxon>
        <taxon>Fungi</taxon>
        <taxon>Dikarya</taxon>
        <taxon>Basidiomycota</taxon>
        <taxon>Agaricomycotina</taxon>
        <taxon>Agaricomycetes</taxon>
        <taxon>Agaricomycetidae</taxon>
        <taxon>Agaricales</taxon>
        <taxon>Marasmiineae</taxon>
        <taxon>Mycenaceae</taxon>
        <taxon>Mycena</taxon>
    </lineage>
</organism>
<protein>
    <submittedName>
        <fullName evidence="5">Alpha/beta-hydrolase</fullName>
    </submittedName>
</protein>
<evidence type="ECO:0000313" key="5">
    <source>
        <dbReference type="EMBL" id="KAF7301032.1"/>
    </source>
</evidence>
<dbReference type="InterPro" id="IPR000073">
    <property type="entry name" value="AB_hydrolase_1"/>
</dbReference>
<proteinExistence type="inferred from homology"/>
<keyword evidence="3" id="KW-0732">Signal</keyword>
<dbReference type="OrthoDB" id="408373at2759"/>